<accession>A0A3S0WQY6</accession>
<organism evidence="2 3">
    <name type="scientific">Vreelandella populi</name>
    <dbReference type="NCBI Taxonomy" id="2498858"/>
    <lineage>
        <taxon>Bacteria</taxon>
        <taxon>Pseudomonadati</taxon>
        <taxon>Pseudomonadota</taxon>
        <taxon>Gammaproteobacteria</taxon>
        <taxon>Oceanospirillales</taxon>
        <taxon>Halomonadaceae</taxon>
        <taxon>Vreelandella</taxon>
    </lineage>
</organism>
<keyword evidence="2" id="KW-0808">Transferase</keyword>
<dbReference type="SUPFAM" id="SSF55729">
    <property type="entry name" value="Acyl-CoA N-acyltransferases (Nat)"/>
    <property type="match status" value="1"/>
</dbReference>
<gene>
    <name evidence="2" type="ORF">ELY37_01545</name>
</gene>
<evidence type="ECO:0000313" key="3">
    <source>
        <dbReference type="Proteomes" id="UP000286912"/>
    </source>
</evidence>
<proteinExistence type="predicted"/>
<protein>
    <submittedName>
        <fullName evidence="2">N-acetyltransferase</fullName>
    </submittedName>
</protein>
<dbReference type="Gene3D" id="3.40.630.30">
    <property type="match status" value="1"/>
</dbReference>
<keyword evidence="3" id="KW-1185">Reference proteome</keyword>
<comment type="caution">
    <text evidence="2">The sequence shown here is derived from an EMBL/GenBank/DDBJ whole genome shotgun (WGS) entry which is preliminary data.</text>
</comment>
<dbReference type="Proteomes" id="UP000286912">
    <property type="component" value="Unassembled WGS sequence"/>
</dbReference>
<dbReference type="RefSeq" id="WP_126981429.1">
    <property type="nucleotide sequence ID" value="NZ_RZHD01000002.1"/>
</dbReference>
<dbReference type="InterPro" id="IPR000182">
    <property type="entry name" value="GNAT_dom"/>
</dbReference>
<dbReference type="PROSITE" id="PS51186">
    <property type="entry name" value="GNAT"/>
    <property type="match status" value="1"/>
</dbReference>
<reference evidence="2 3" key="1">
    <citation type="submission" date="2018-12" db="EMBL/GenBank/DDBJ databases">
        <title>three novel Halomonas strain isolated from plants.</title>
        <authorList>
            <person name="Sun C."/>
        </authorList>
    </citation>
    <scope>NUCLEOTIDE SEQUENCE [LARGE SCALE GENOMIC DNA]</scope>
    <source>
        <strain evidence="2 3">RC</strain>
    </source>
</reference>
<dbReference type="InterPro" id="IPR016181">
    <property type="entry name" value="Acyl_CoA_acyltransferase"/>
</dbReference>
<name>A0A3S0WQY6_9GAMM</name>
<sequence length="144" mass="16486">MQIARLIAEESDRDFIWSAYSSAYKGVVERQFGVWEGKREKSAFDKKWHLGGFEVLALNDSYVGAIWVTNEGDFFQLRDIFLAPEYQGQGIGTQVVREELEKARAANMPVRLRVLKQSHAIALYERLGFTGCGETPTQYWMEAI</sequence>
<dbReference type="Pfam" id="PF13508">
    <property type="entry name" value="Acetyltransf_7"/>
    <property type="match status" value="1"/>
</dbReference>
<dbReference type="AlphaFoldDB" id="A0A3S0WQY6"/>
<dbReference type="GO" id="GO:0016747">
    <property type="term" value="F:acyltransferase activity, transferring groups other than amino-acyl groups"/>
    <property type="evidence" value="ECO:0007669"/>
    <property type="project" value="InterPro"/>
</dbReference>
<dbReference type="InterPro" id="IPR050276">
    <property type="entry name" value="MshD_Acetyltransferase"/>
</dbReference>
<dbReference type="EMBL" id="RZHD01000002">
    <property type="protein sequence ID" value="RUR49411.1"/>
    <property type="molecule type" value="Genomic_DNA"/>
</dbReference>
<dbReference type="PANTHER" id="PTHR43617">
    <property type="entry name" value="L-AMINO ACID N-ACETYLTRANSFERASE"/>
    <property type="match status" value="1"/>
</dbReference>
<evidence type="ECO:0000259" key="1">
    <source>
        <dbReference type="PROSITE" id="PS51186"/>
    </source>
</evidence>
<feature type="domain" description="N-acetyltransferase" evidence="1">
    <location>
        <begin position="1"/>
        <end position="144"/>
    </location>
</feature>
<dbReference type="CDD" id="cd04301">
    <property type="entry name" value="NAT_SF"/>
    <property type="match status" value="1"/>
</dbReference>
<dbReference type="OrthoDB" id="9796171at2"/>
<evidence type="ECO:0000313" key="2">
    <source>
        <dbReference type="EMBL" id="RUR49411.1"/>
    </source>
</evidence>